<dbReference type="InterPro" id="IPR003594">
    <property type="entry name" value="HATPase_dom"/>
</dbReference>
<evidence type="ECO:0000256" key="1">
    <source>
        <dbReference type="ARBA" id="ARBA00000085"/>
    </source>
</evidence>
<evidence type="ECO:0000256" key="6">
    <source>
        <dbReference type="ARBA" id="ARBA00023012"/>
    </source>
</evidence>
<dbReference type="AlphaFoldDB" id="A6DFF4"/>
<dbReference type="PROSITE" id="PS50109">
    <property type="entry name" value="HIS_KIN"/>
    <property type="match status" value="1"/>
</dbReference>
<dbReference type="SUPFAM" id="SSF47384">
    <property type="entry name" value="Homodimeric domain of signal transducing histidine kinase"/>
    <property type="match status" value="1"/>
</dbReference>
<protein>
    <recommendedName>
        <fullName evidence="2">histidine kinase</fullName>
        <ecNumber evidence="2">2.7.13.3</ecNumber>
    </recommendedName>
</protein>
<dbReference type="OrthoDB" id="9813151at2"/>
<dbReference type="Gene3D" id="3.30.565.10">
    <property type="entry name" value="Histidine kinase-like ATPase, C-terminal domain"/>
    <property type="match status" value="1"/>
</dbReference>
<name>A6DFF4_9BACT</name>
<keyword evidence="5" id="KW-0418">Kinase</keyword>
<evidence type="ECO:0000259" key="9">
    <source>
        <dbReference type="PROSITE" id="PS50109"/>
    </source>
</evidence>
<feature type="domain" description="Histidine kinase" evidence="9">
    <location>
        <begin position="368"/>
        <end position="586"/>
    </location>
</feature>
<evidence type="ECO:0000313" key="10">
    <source>
        <dbReference type="EMBL" id="EDM29534.1"/>
    </source>
</evidence>
<keyword evidence="11" id="KW-1185">Reference proteome</keyword>
<evidence type="ECO:0000256" key="8">
    <source>
        <dbReference type="SAM" id="Phobius"/>
    </source>
</evidence>
<dbReference type="eggNOG" id="COG5002">
    <property type="taxonomic scope" value="Bacteria"/>
</dbReference>
<keyword evidence="3" id="KW-0597">Phosphoprotein</keyword>
<keyword evidence="8" id="KW-1133">Transmembrane helix</keyword>
<evidence type="ECO:0000256" key="2">
    <source>
        <dbReference type="ARBA" id="ARBA00012438"/>
    </source>
</evidence>
<dbReference type="SUPFAM" id="SSF55785">
    <property type="entry name" value="PYP-like sensor domain (PAS domain)"/>
    <property type="match status" value="1"/>
</dbReference>
<organism evidence="10 11">
    <name type="scientific">Lentisphaera araneosa HTCC2155</name>
    <dbReference type="NCBI Taxonomy" id="313628"/>
    <lineage>
        <taxon>Bacteria</taxon>
        <taxon>Pseudomonadati</taxon>
        <taxon>Lentisphaerota</taxon>
        <taxon>Lentisphaeria</taxon>
        <taxon>Lentisphaerales</taxon>
        <taxon>Lentisphaeraceae</taxon>
        <taxon>Lentisphaera</taxon>
    </lineage>
</organism>
<reference evidence="10 11" key="1">
    <citation type="journal article" date="2010" name="J. Bacteriol.">
        <title>Genome sequence of Lentisphaera araneosa HTCC2155T, the type species of the order Lentisphaerales in the phylum Lentisphaerae.</title>
        <authorList>
            <person name="Thrash J.C."/>
            <person name="Cho J.C."/>
            <person name="Vergin K.L."/>
            <person name="Morris R.M."/>
            <person name="Giovannoni S.J."/>
        </authorList>
    </citation>
    <scope>NUCLEOTIDE SEQUENCE [LARGE SCALE GENOMIC DNA]</scope>
    <source>
        <strain evidence="10 11">HTCC2155</strain>
    </source>
</reference>
<dbReference type="STRING" id="313628.LNTAR_17328"/>
<dbReference type="GO" id="GO:0016036">
    <property type="term" value="P:cellular response to phosphate starvation"/>
    <property type="evidence" value="ECO:0007669"/>
    <property type="project" value="TreeGrafter"/>
</dbReference>
<dbReference type="InterPro" id="IPR000014">
    <property type="entry name" value="PAS"/>
</dbReference>
<evidence type="ECO:0000256" key="5">
    <source>
        <dbReference type="ARBA" id="ARBA00022777"/>
    </source>
</evidence>
<dbReference type="SMART" id="SM00387">
    <property type="entry name" value="HATPase_c"/>
    <property type="match status" value="1"/>
</dbReference>
<dbReference type="InterPro" id="IPR004358">
    <property type="entry name" value="Sig_transdc_His_kin-like_C"/>
</dbReference>
<dbReference type="Pfam" id="PF13188">
    <property type="entry name" value="PAS_8"/>
    <property type="match status" value="1"/>
</dbReference>
<dbReference type="InterPro" id="IPR050351">
    <property type="entry name" value="BphY/WalK/GraS-like"/>
</dbReference>
<dbReference type="Proteomes" id="UP000004947">
    <property type="component" value="Unassembled WGS sequence"/>
</dbReference>
<evidence type="ECO:0000313" key="11">
    <source>
        <dbReference type="Proteomes" id="UP000004947"/>
    </source>
</evidence>
<proteinExistence type="predicted"/>
<dbReference type="SUPFAM" id="SSF55874">
    <property type="entry name" value="ATPase domain of HSP90 chaperone/DNA topoisomerase II/histidine kinase"/>
    <property type="match status" value="1"/>
</dbReference>
<accession>A6DFF4</accession>
<evidence type="ECO:0000256" key="4">
    <source>
        <dbReference type="ARBA" id="ARBA00022679"/>
    </source>
</evidence>
<dbReference type="CDD" id="cd00082">
    <property type="entry name" value="HisKA"/>
    <property type="match status" value="1"/>
</dbReference>
<keyword evidence="6" id="KW-0902">Two-component regulatory system</keyword>
<dbReference type="CDD" id="cd00075">
    <property type="entry name" value="HATPase"/>
    <property type="match status" value="1"/>
</dbReference>
<dbReference type="PRINTS" id="PR00344">
    <property type="entry name" value="BCTRLSENSOR"/>
</dbReference>
<feature type="transmembrane region" description="Helical" evidence="8">
    <location>
        <begin position="169"/>
        <end position="189"/>
    </location>
</feature>
<dbReference type="PANTHER" id="PTHR45453:SF1">
    <property type="entry name" value="PHOSPHATE REGULON SENSOR PROTEIN PHOR"/>
    <property type="match status" value="1"/>
</dbReference>
<dbReference type="InterPro" id="IPR005467">
    <property type="entry name" value="His_kinase_dom"/>
</dbReference>
<keyword evidence="4" id="KW-0808">Transferase</keyword>
<gene>
    <name evidence="10" type="ORF">LNTAR_17328</name>
</gene>
<sequence>MKPVNTASYIYWLSRRVFLLSIVILFVCSFVFELLQKETIDHEEELKSSAASLILQQQISHKSSQADREFLFSLSKKLDADVHLVDIKGNMLASSTATKHQLRDKQAIEELLQSPEAQTFSSYNNENRTVFVRCYFPLSVKNDQFKKMIIIDKTYEIPNPYIGMAYQSLFRSLIISAIISLLIVVSIGLPTQRDLITISKTFTSSSKEVDNYEGIPQLMKILMLQTKFRKRSKSVRKKLKLEIQYWETFFNSIPLGVIIVDDENRIINANQLSFEFFNIEAPKKVKGAFIMQTYKSSELSRLSNDFIHSESTYSEDNLDIFRNAKETNMVVKLVRISLGSRSKGSLIVINDITRLRKLQNVRKEFVSNVSHELKTPITVTMGFLEAMEDCLDDPDQIKYFYNIIKRNTHRINDIIQDLLILSRLEIDEKNQNFGFMEKNIAHTLQNIVALTSDEINKKNVSLVSGFEDQVIVANHSLVELAVRNLLENAIRYSHKDAPLVTLSLADSENHWIIRVSDNGPGIHTKFQGRIFERFFRMDESRDRNTGGSGLGLAIVKHIAQLHNGKIHLDSSLGNGCTFSLYLPKNLQKS</sequence>
<dbReference type="RefSeq" id="WP_007276656.1">
    <property type="nucleotide sequence ID" value="NZ_ABCK01000001.1"/>
</dbReference>
<dbReference type="FunFam" id="1.10.287.130:FF:000001">
    <property type="entry name" value="Two-component sensor histidine kinase"/>
    <property type="match status" value="1"/>
</dbReference>
<comment type="catalytic activity">
    <reaction evidence="1">
        <text>ATP + protein L-histidine = ADP + protein N-phospho-L-histidine.</text>
        <dbReference type="EC" id="2.7.13.3"/>
    </reaction>
</comment>
<dbReference type="GO" id="GO:0005886">
    <property type="term" value="C:plasma membrane"/>
    <property type="evidence" value="ECO:0007669"/>
    <property type="project" value="TreeGrafter"/>
</dbReference>
<keyword evidence="8" id="KW-0812">Transmembrane</keyword>
<dbReference type="InterPro" id="IPR036890">
    <property type="entry name" value="HATPase_C_sf"/>
</dbReference>
<dbReference type="GO" id="GO:0000155">
    <property type="term" value="F:phosphorelay sensor kinase activity"/>
    <property type="evidence" value="ECO:0007669"/>
    <property type="project" value="InterPro"/>
</dbReference>
<evidence type="ECO:0000256" key="3">
    <source>
        <dbReference type="ARBA" id="ARBA00022553"/>
    </source>
</evidence>
<dbReference type="InterPro" id="IPR036097">
    <property type="entry name" value="HisK_dim/P_sf"/>
</dbReference>
<dbReference type="InterPro" id="IPR003661">
    <property type="entry name" value="HisK_dim/P_dom"/>
</dbReference>
<dbReference type="Gene3D" id="3.30.450.20">
    <property type="entry name" value="PAS domain"/>
    <property type="match status" value="1"/>
</dbReference>
<keyword evidence="7 8" id="KW-0472">Membrane</keyword>
<dbReference type="SMART" id="SM00388">
    <property type="entry name" value="HisKA"/>
    <property type="match status" value="1"/>
</dbReference>
<dbReference type="EMBL" id="ABCK01000001">
    <property type="protein sequence ID" value="EDM29534.1"/>
    <property type="molecule type" value="Genomic_DNA"/>
</dbReference>
<dbReference type="InterPro" id="IPR035965">
    <property type="entry name" value="PAS-like_dom_sf"/>
</dbReference>
<dbReference type="Pfam" id="PF00512">
    <property type="entry name" value="HisKA"/>
    <property type="match status" value="1"/>
</dbReference>
<dbReference type="Gene3D" id="1.10.287.130">
    <property type="match status" value="1"/>
</dbReference>
<dbReference type="PANTHER" id="PTHR45453">
    <property type="entry name" value="PHOSPHATE REGULON SENSOR PROTEIN PHOR"/>
    <property type="match status" value="1"/>
</dbReference>
<dbReference type="GO" id="GO:0004721">
    <property type="term" value="F:phosphoprotein phosphatase activity"/>
    <property type="evidence" value="ECO:0007669"/>
    <property type="project" value="TreeGrafter"/>
</dbReference>
<comment type="caution">
    <text evidence="10">The sequence shown here is derived from an EMBL/GenBank/DDBJ whole genome shotgun (WGS) entry which is preliminary data.</text>
</comment>
<evidence type="ECO:0000256" key="7">
    <source>
        <dbReference type="ARBA" id="ARBA00023136"/>
    </source>
</evidence>
<feature type="transmembrane region" description="Helical" evidence="8">
    <location>
        <begin position="17"/>
        <end position="35"/>
    </location>
</feature>
<dbReference type="EC" id="2.7.13.3" evidence="2"/>
<dbReference type="FunFam" id="3.30.565.10:FF:000006">
    <property type="entry name" value="Sensor histidine kinase WalK"/>
    <property type="match status" value="1"/>
</dbReference>
<dbReference type="Pfam" id="PF02518">
    <property type="entry name" value="HATPase_c"/>
    <property type="match status" value="1"/>
</dbReference>